<reference evidence="1 2" key="1">
    <citation type="submission" date="2019-06" db="EMBL/GenBank/DDBJ databases">
        <title>WGS assembly of Gossypium darwinii.</title>
        <authorList>
            <person name="Chen Z.J."/>
            <person name="Sreedasyam A."/>
            <person name="Ando A."/>
            <person name="Song Q."/>
            <person name="De L."/>
            <person name="Hulse-Kemp A."/>
            <person name="Ding M."/>
            <person name="Ye W."/>
            <person name="Kirkbride R."/>
            <person name="Jenkins J."/>
            <person name="Plott C."/>
            <person name="Lovell J."/>
            <person name="Lin Y.-M."/>
            <person name="Vaughn R."/>
            <person name="Liu B."/>
            <person name="Li W."/>
            <person name="Simpson S."/>
            <person name="Scheffler B."/>
            <person name="Saski C."/>
            <person name="Grover C."/>
            <person name="Hu G."/>
            <person name="Conover J."/>
            <person name="Carlson J."/>
            <person name="Shu S."/>
            <person name="Boston L."/>
            <person name="Williams M."/>
            <person name="Peterson D."/>
            <person name="Mcgee K."/>
            <person name="Jones D."/>
            <person name="Wendel J."/>
            <person name="Stelly D."/>
            <person name="Grimwood J."/>
            <person name="Schmutz J."/>
        </authorList>
    </citation>
    <scope>NUCLEOTIDE SEQUENCE [LARGE SCALE GENOMIC DNA]</scope>
    <source>
        <strain evidence="1">1808015.09</strain>
    </source>
</reference>
<keyword evidence="2" id="KW-1185">Reference proteome</keyword>
<name>A0A5D2BZV5_GOSDA</name>
<dbReference type="Proteomes" id="UP000323506">
    <property type="component" value="Chromosome D07"/>
</dbReference>
<dbReference type="AlphaFoldDB" id="A0A5D2BZV5"/>
<evidence type="ECO:0000313" key="2">
    <source>
        <dbReference type="Proteomes" id="UP000323506"/>
    </source>
</evidence>
<proteinExistence type="predicted"/>
<dbReference type="EMBL" id="CM017707">
    <property type="protein sequence ID" value="TYG61392.1"/>
    <property type="molecule type" value="Genomic_DNA"/>
</dbReference>
<protein>
    <submittedName>
        <fullName evidence="1">Uncharacterized protein</fullName>
    </submittedName>
</protein>
<sequence>MQLEPKARTGKETSLVDNGTREEAQAALASSTLQSEGKLVTDVTAAKVHIEVQGGQIVKDTHGAQPIAISGPQTSHRFNVRNLLEVAVTPSKGILDPTKHSVVVFKELGNSGGK</sequence>
<gene>
    <name evidence="1" type="ORF">ES288_D07G144600v1</name>
</gene>
<organism evidence="1 2">
    <name type="scientific">Gossypium darwinii</name>
    <name type="common">Darwin's cotton</name>
    <name type="synonym">Gossypium barbadense var. darwinii</name>
    <dbReference type="NCBI Taxonomy" id="34276"/>
    <lineage>
        <taxon>Eukaryota</taxon>
        <taxon>Viridiplantae</taxon>
        <taxon>Streptophyta</taxon>
        <taxon>Embryophyta</taxon>
        <taxon>Tracheophyta</taxon>
        <taxon>Spermatophyta</taxon>
        <taxon>Magnoliopsida</taxon>
        <taxon>eudicotyledons</taxon>
        <taxon>Gunneridae</taxon>
        <taxon>Pentapetalae</taxon>
        <taxon>rosids</taxon>
        <taxon>malvids</taxon>
        <taxon>Malvales</taxon>
        <taxon>Malvaceae</taxon>
        <taxon>Malvoideae</taxon>
        <taxon>Gossypium</taxon>
    </lineage>
</organism>
<evidence type="ECO:0000313" key="1">
    <source>
        <dbReference type="EMBL" id="TYG61392.1"/>
    </source>
</evidence>
<accession>A0A5D2BZV5</accession>